<keyword evidence="2" id="KW-0227">DNA damage</keyword>
<dbReference type="InterPro" id="IPR012340">
    <property type="entry name" value="NA-bd_OB-fold"/>
</dbReference>
<dbReference type="Pfam" id="PF00634">
    <property type="entry name" value="BRCA2"/>
    <property type="match status" value="1"/>
</dbReference>
<dbReference type="InterPro" id="IPR015525">
    <property type="entry name" value="BRCA2"/>
</dbReference>
<dbReference type="InterPro" id="IPR015187">
    <property type="entry name" value="BRCA2_OB_1"/>
</dbReference>
<keyword evidence="1" id="KW-0677">Repeat</keyword>
<dbReference type="VEuPathDB" id="MicrosporidiaDB:M970_070390"/>
<feature type="region of interest" description="Disordered" evidence="4">
    <location>
        <begin position="90"/>
        <end position="131"/>
    </location>
</feature>
<dbReference type="AlphaFoldDB" id="M1KM00"/>
<name>M1KM00_ENCCN</name>
<dbReference type="SUPFAM" id="SSF50249">
    <property type="entry name" value="Nucleic acid-binding proteins"/>
    <property type="match status" value="2"/>
</dbReference>
<feature type="region of interest" description="Disordered" evidence="4">
    <location>
        <begin position="1"/>
        <end position="27"/>
    </location>
</feature>
<feature type="region of interest" description="Disordered" evidence="4">
    <location>
        <begin position="173"/>
        <end position="194"/>
    </location>
</feature>
<dbReference type="CDD" id="cd04493">
    <property type="entry name" value="BRCA2DBD_OB1"/>
    <property type="match status" value="1"/>
</dbReference>
<dbReference type="PANTHER" id="PTHR11289">
    <property type="entry name" value="BREAST CANCER TYPE 2 SUSCEPTIBILITY PROTEIN BRCA2"/>
    <property type="match status" value="1"/>
</dbReference>
<dbReference type="PANTHER" id="PTHR11289:SF0">
    <property type="entry name" value="BREAST CANCER TYPE 2 SUSCEPTIBILITY PROTEIN"/>
    <property type="match status" value="1"/>
</dbReference>
<evidence type="ECO:0000256" key="4">
    <source>
        <dbReference type="SAM" id="MobiDB-lite"/>
    </source>
</evidence>
<keyword evidence="3" id="KW-0234">DNA repair</keyword>
<feature type="compositionally biased region" description="Basic and acidic residues" evidence="4">
    <location>
        <begin position="183"/>
        <end position="194"/>
    </location>
</feature>
<dbReference type="PROSITE" id="PS50138">
    <property type="entry name" value="BRCA2_REPEAT"/>
    <property type="match status" value="1"/>
</dbReference>
<dbReference type="Gene3D" id="2.40.50.140">
    <property type="entry name" value="Nucleic acid-binding proteins"/>
    <property type="match status" value="2"/>
</dbReference>
<dbReference type="EMBL" id="KC513617">
    <property type="protein sequence ID" value="AGE96356.1"/>
    <property type="molecule type" value="Genomic_DNA"/>
</dbReference>
<dbReference type="InterPro" id="IPR002093">
    <property type="entry name" value="BRCA2_repeat"/>
</dbReference>
<dbReference type="VEuPathDB" id="MicrosporidiaDB:ECU07_0440"/>
<gene>
    <name evidence="6" type="ORF">ECU07_0440</name>
</gene>
<dbReference type="Pfam" id="PF09103">
    <property type="entry name" value="BRCA-2_OB1"/>
    <property type="match status" value="1"/>
</dbReference>
<organism evidence="6">
    <name type="scientific">Encephalitozoon cuniculi</name>
    <name type="common">Microsporidian parasite</name>
    <dbReference type="NCBI Taxonomy" id="6035"/>
    <lineage>
        <taxon>Eukaryota</taxon>
        <taxon>Fungi</taxon>
        <taxon>Fungi incertae sedis</taxon>
        <taxon>Microsporidia</taxon>
        <taxon>Unikaryonidae</taxon>
        <taxon>Encephalitozoon</taxon>
    </lineage>
</organism>
<evidence type="ECO:0000256" key="2">
    <source>
        <dbReference type="ARBA" id="ARBA00022763"/>
    </source>
</evidence>
<evidence type="ECO:0000259" key="5">
    <source>
        <dbReference type="Pfam" id="PF09103"/>
    </source>
</evidence>
<proteinExistence type="predicted"/>
<protein>
    <recommendedName>
        <fullName evidence="5">BRCA2 OB1 domain-containing protein</fullName>
    </recommendedName>
</protein>
<dbReference type="GO" id="GO:0000724">
    <property type="term" value="P:double-strand break repair via homologous recombination"/>
    <property type="evidence" value="ECO:0007669"/>
    <property type="project" value="InterPro"/>
</dbReference>
<accession>M1KM00</accession>
<dbReference type="VEuPathDB" id="MicrosporidiaDB:AEWR_070390"/>
<dbReference type="GO" id="GO:0006355">
    <property type="term" value="P:regulation of DNA-templated transcription"/>
    <property type="evidence" value="ECO:0007669"/>
    <property type="project" value="TreeGrafter"/>
</dbReference>
<dbReference type="VEuPathDB" id="MicrosporidiaDB:AEWQ_070400"/>
<feature type="domain" description="BRCA2 OB1" evidence="5">
    <location>
        <begin position="256"/>
        <end position="358"/>
    </location>
</feature>
<evidence type="ECO:0000256" key="1">
    <source>
        <dbReference type="ARBA" id="ARBA00022737"/>
    </source>
</evidence>
<evidence type="ECO:0000313" key="6">
    <source>
        <dbReference type="EMBL" id="AGE96356.1"/>
    </source>
</evidence>
<sequence length="490" mass="56870">MDADSEVGFESFFQSSSNREDEGSDLLSGLDSIQMSCEDMLFFSSDNTVRKELRACESLEQENQTFYDFDSDSLEVLEDTEKAEEYRATEADDLHGLHMLGTDGGHPTTSPRKRPSLEPDNDPCRSHADLESPVSDTVFSGFTTGSRKKIQVRKESIDSAYKMFRDEEVEKLDAYPTALAPPKPDDRPEKEEAGMDPRRVYEEIERRFPQEDADRVFAQFTWSWIYFFFGRRWPEFSDLVDRIEEQVRVRLESEYSVLRRIVEGDDVPWRYMILLVVGIDKERIEVFDGYYSLYALYDDPLRRRIEKNEIRVGFKLRVFGADLEGGRPMSIFDTENVFLRLHHNGIQVVHSRRRLGYRKKMSFRLKISDVLGDGGPVSCIEGTIAKVIETKYLVKVENYSCTTESLEPELDRIEDLARKAQRVFSSHDIRISMYTKLLIRDDSGECTVTWWNPIPDIKEGQMIRFVYLNPSRSKGLHLNTSRRGYAKLLV</sequence>
<reference evidence="6" key="1">
    <citation type="journal article" date="2013" name="Eukaryot. Cell">
        <title>Extremely Reduced Levels of Heterozygosity in the Vertebrate Pathogen Encephalitozoon cuniculi.</title>
        <authorList>
            <person name="Selman M."/>
            <person name="Sak B."/>
            <person name="Kvac M."/>
            <person name="Farinelli L."/>
            <person name="Weiss L.M."/>
            <person name="Corradi N."/>
        </authorList>
    </citation>
    <scope>NUCLEOTIDE SEQUENCE</scope>
</reference>
<evidence type="ECO:0000256" key="3">
    <source>
        <dbReference type="ARBA" id="ARBA00023204"/>
    </source>
</evidence>
<dbReference type="VEuPathDB" id="MicrosporidiaDB:AEWD_070400"/>